<keyword evidence="3" id="KW-1185">Reference proteome</keyword>
<evidence type="ECO:0000313" key="3">
    <source>
        <dbReference type="Proteomes" id="UP001610563"/>
    </source>
</evidence>
<organism evidence="2 3">
    <name type="scientific">Aspergillus keveii</name>
    <dbReference type="NCBI Taxonomy" id="714993"/>
    <lineage>
        <taxon>Eukaryota</taxon>
        <taxon>Fungi</taxon>
        <taxon>Dikarya</taxon>
        <taxon>Ascomycota</taxon>
        <taxon>Pezizomycotina</taxon>
        <taxon>Eurotiomycetes</taxon>
        <taxon>Eurotiomycetidae</taxon>
        <taxon>Eurotiales</taxon>
        <taxon>Aspergillaceae</taxon>
        <taxon>Aspergillus</taxon>
        <taxon>Aspergillus subgen. Nidulantes</taxon>
    </lineage>
</organism>
<protein>
    <submittedName>
        <fullName evidence="2">Uncharacterized protein</fullName>
    </submittedName>
</protein>
<dbReference type="Proteomes" id="UP001610563">
    <property type="component" value="Unassembled WGS sequence"/>
</dbReference>
<proteinExistence type="predicted"/>
<evidence type="ECO:0000313" key="2">
    <source>
        <dbReference type="EMBL" id="KAL2785408.1"/>
    </source>
</evidence>
<evidence type="ECO:0000256" key="1">
    <source>
        <dbReference type="SAM" id="MobiDB-lite"/>
    </source>
</evidence>
<gene>
    <name evidence="2" type="ORF">BJX66DRAFT_60322</name>
</gene>
<dbReference type="EMBL" id="JBFTWV010000145">
    <property type="protein sequence ID" value="KAL2785408.1"/>
    <property type="molecule type" value="Genomic_DNA"/>
</dbReference>
<accession>A0ABR4FQ62</accession>
<comment type="caution">
    <text evidence="2">The sequence shown here is derived from an EMBL/GenBank/DDBJ whole genome shotgun (WGS) entry which is preliminary data.</text>
</comment>
<feature type="region of interest" description="Disordered" evidence="1">
    <location>
        <begin position="82"/>
        <end position="106"/>
    </location>
</feature>
<sequence>MGIELDIDGTAFGSGYDTLLVYVSLIYNLNLMSTPSYYSLFRVELSVCQLNYWYVSTCLRVSLDMDDGDPYRIQQQQHKTYHNPILLGSPNKLSKTRFAQTPSSWS</sequence>
<reference evidence="2 3" key="1">
    <citation type="submission" date="2024-07" db="EMBL/GenBank/DDBJ databases">
        <title>Section-level genome sequencing and comparative genomics of Aspergillus sections Usti and Cavernicolus.</title>
        <authorList>
            <consortium name="Lawrence Berkeley National Laboratory"/>
            <person name="Nybo J.L."/>
            <person name="Vesth T.C."/>
            <person name="Theobald S."/>
            <person name="Frisvad J.C."/>
            <person name="Larsen T.O."/>
            <person name="Kjaerboelling I."/>
            <person name="Rothschild-Mancinelli K."/>
            <person name="Lyhne E.K."/>
            <person name="Kogle M.E."/>
            <person name="Barry K."/>
            <person name="Clum A."/>
            <person name="Na H."/>
            <person name="Ledsgaard L."/>
            <person name="Lin J."/>
            <person name="Lipzen A."/>
            <person name="Kuo A."/>
            <person name="Riley R."/>
            <person name="Mondo S."/>
            <person name="Labutti K."/>
            <person name="Haridas S."/>
            <person name="Pangalinan J."/>
            <person name="Salamov A.A."/>
            <person name="Simmons B.A."/>
            <person name="Magnuson J.K."/>
            <person name="Chen J."/>
            <person name="Drula E."/>
            <person name="Henrissat B."/>
            <person name="Wiebenga A."/>
            <person name="Lubbers R.J."/>
            <person name="Gomes A.C."/>
            <person name="Makela M.R."/>
            <person name="Stajich J."/>
            <person name="Grigoriev I.V."/>
            <person name="Mortensen U.H."/>
            <person name="De Vries R.P."/>
            <person name="Baker S.E."/>
            <person name="Andersen M.R."/>
        </authorList>
    </citation>
    <scope>NUCLEOTIDE SEQUENCE [LARGE SCALE GENOMIC DNA]</scope>
    <source>
        <strain evidence="2 3">CBS 209.92</strain>
    </source>
</reference>
<name>A0ABR4FQ62_9EURO</name>
<feature type="compositionally biased region" description="Polar residues" evidence="1">
    <location>
        <begin position="91"/>
        <end position="106"/>
    </location>
</feature>